<dbReference type="InterPro" id="IPR005235">
    <property type="entry name" value="YmdB-like"/>
</dbReference>
<dbReference type="eggNOG" id="COG1692">
    <property type="taxonomic scope" value="Bacteria"/>
</dbReference>
<keyword evidence="4" id="KW-1185">Reference proteome</keyword>
<keyword evidence="2" id="KW-0479">Metal-binding</keyword>
<feature type="binding site" evidence="2">
    <location>
        <position position="40"/>
    </location>
    <ligand>
        <name>Fe cation</name>
        <dbReference type="ChEBI" id="CHEBI:24875"/>
        <label>1</label>
    </ligand>
</feature>
<dbReference type="PIRSF" id="PIRSF004789">
    <property type="entry name" value="DR1281"/>
    <property type="match status" value="1"/>
</dbReference>
<dbReference type="PANTHER" id="PTHR36303">
    <property type="entry name" value="2',3'-CYCLIC-NUCLEOTIDE 2'-PHOSPHODIESTERASE"/>
    <property type="match status" value="1"/>
</dbReference>
<dbReference type="OrthoDB" id="9801109at2"/>
<feature type="active site" description="Proton donor" evidence="1">
    <location>
        <position position="68"/>
    </location>
</feature>
<accession>R4UCW1</accession>
<dbReference type="AlphaFoldDB" id="R4UCW1"/>
<dbReference type="KEGG" id="ssyr:SSYRP_v1c01230"/>
<evidence type="ECO:0000256" key="2">
    <source>
        <dbReference type="PIRSR" id="PIRSR004789-51"/>
    </source>
</evidence>
<organism evidence="3 4">
    <name type="scientific">Spiroplasma syrphidicola EA-1</name>
    <dbReference type="NCBI Taxonomy" id="1276229"/>
    <lineage>
        <taxon>Bacteria</taxon>
        <taxon>Bacillati</taxon>
        <taxon>Mycoplasmatota</taxon>
        <taxon>Mollicutes</taxon>
        <taxon>Entomoplasmatales</taxon>
        <taxon>Spiroplasmataceae</taxon>
        <taxon>Spiroplasma</taxon>
    </lineage>
</organism>
<feature type="binding site" evidence="2">
    <location>
        <position position="173"/>
    </location>
    <ligand>
        <name>Fe cation</name>
        <dbReference type="ChEBI" id="CHEBI:24875"/>
        <label>2</label>
    </ligand>
</feature>
<dbReference type="Pfam" id="PF13277">
    <property type="entry name" value="YmdB"/>
    <property type="match status" value="1"/>
</dbReference>
<dbReference type="InterPro" id="IPR029052">
    <property type="entry name" value="Metallo-depent_PP-like"/>
</dbReference>
<name>R4UCW1_9MOLU</name>
<feature type="binding site" evidence="2">
    <location>
        <position position="67"/>
    </location>
    <ligand>
        <name>Fe cation</name>
        <dbReference type="ChEBI" id="CHEBI:24875"/>
        <label>2</label>
    </ligand>
</feature>
<dbReference type="SUPFAM" id="SSF56300">
    <property type="entry name" value="Metallo-dependent phosphatases"/>
    <property type="match status" value="1"/>
</dbReference>
<feature type="binding site" evidence="2">
    <location>
        <position position="148"/>
    </location>
    <ligand>
        <name>Fe cation</name>
        <dbReference type="ChEBI" id="CHEBI:24875"/>
        <label>2</label>
    </ligand>
</feature>
<dbReference type="Gene3D" id="3.60.21.10">
    <property type="match status" value="1"/>
</dbReference>
<feature type="binding site" evidence="2">
    <location>
        <position position="175"/>
    </location>
    <ligand>
        <name>Fe cation</name>
        <dbReference type="ChEBI" id="CHEBI:24875"/>
        <label>1</label>
    </ligand>
</feature>
<feature type="binding site" evidence="2">
    <location>
        <position position="39"/>
    </location>
    <ligand>
        <name>Fe cation</name>
        <dbReference type="ChEBI" id="CHEBI:24875"/>
        <label>1</label>
    </ligand>
</feature>
<dbReference type="PATRIC" id="fig|1276229.3.peg.123"/>
<dbReference type="PANTHER" id="PTHR36303:SF1">
    <property type="entry name" value="2',3'-CYCLIC-NUCLEOTIDE 2'-PHOSPHODIESTERASE"/>
    <property type="match status" value="1"/>
</dbReference>
<dbReference type="GO" id="GO:0046872">
    <property type="term" value="F:metal ion binding"/>
    <property type="evidence" value="ECO:0007669"/>
    <property type="project" value="UniProtKB-KW"/>
</dbReference>
<sequence>MKVLMIGDIFARAGRIVVSKVLPQLVQEYQIDLVVANAENVTHGKSILRQHYDELKDIGVSVFTSGNHIFKNSEVSKYIDEVGDLLKPANMSLYTPGPGTVVVTVNNKTVRVTNLMGRSFMDHVDNPYPIFEEIIANDNCDIHLVDFHAEASAEKLAFAWNFDGKITALVGTHTHVQTTDNRILPKGTAYITDLGMCGSFNSIIGAKPEEVITKEKTGLPARFTPSEDLSDLIFSGVVITINEDNNKAEKIERILIHLHDDEDYH</sequence>
<dbReference type="HOGENOM" id="CLU_068238_0_0_14"/>
<dbReference type="Proteomes" id="UP000013963">
    <property type="component" value="Chromosome"/>
</dbReference>
<feature type="binding site" evidence="2">
    <location>
        <position position="8"/>
    </location>
    <ligand>
        <name>Fe cation</name>
        <dbReference type="ChEBI" id="CHEBI:24875"/>
        <label>1</label>
    </ligand>
</feature>
<evidence type="ECO:0000256" key="1">
    <source>
        <dbReference type="PIRSR" id="PIRSR004789-50"/>
    </source>
</evidence>
<dbReference type="STRING" id="1276229.SSYRP_v1c01230"/>
<dbReference type="RefSeq" id="WP_016340379.1">
    <property type="nucleotide sequence ID" value="NC_021284.1"/>
</dbReference>
<proteinExistence type="predicted"/>
<gene>
    <name evidence="3" type="primary">ymdB</name>
    <name evidence="3" type="ORF">SSYRP_v1c01230</name>
</gene>
<evidence type="ECO:0000313" key="3">
    <source>
        <dbReference type="EMBL" id="AGM25719.1"/>
    </source>
</evidence>
<dbReference type="EMBL" id="CP005078">
    <property type="protein sequence ID" value="AGM25719.1"/>
    <property type="molecule type" value="Genomic_DNA"/>
</dbReference>
<evidence type="ECO:0000313" key="4">
    <source>
        <dbReference type="Proteomes" id="UP000013963"/>
    </source>
</evidence>
<dbReference type="NCBIfam" id="TIGR00282">
    <property type="entry name" value="TIGR00282 family metallophosphoesterase"/>
    <property type="match status" value="1"/>
</dbReference>
<reference evidence="3 4" key="1">
    <citation type="journal article" date="2013" name="Genome Biol. Evol.">
        <title>Complete genomes of two dipteran-associated spiroplasmas provided insights into the origin, dynamics, and impacts of viral invasion in spiroplasma.</title>
        <authorList>
            <person name="Ku C."/>
            <person name="Lo W.S."/>
            <person name="Chen L.L."/>
            <person name="Kuo C.H."/>
        </authorList>
    </citation>
    <scope>NUCLEOTIDE SEQUENCE [LARGE SCALE GENOMIC DNA]</scope>
    <source>
        <strain evidence="3">EA-1</strain>
    </source>
</reference>
<dbReference type="GO" id="GO:0004113">
    <property type="term" value="F:2',3'-cyclic-nucleotide 3'-phosphodiesterase activity"/>
    <property type="evidence" value="ECO:0007669"/>
    <property type="project" value="TreeGrafter"/>
</dbReference>
<protein>
    <submittedName>
        <fullName evidence="3">Putative metallophosphatase</fullName>
    </submittedName>
</protein>
<feature type="binding site" evidence="2">
    <location>
        <position position="39"/>
    </location>
    <ligand>
        <name>Fe cation</name>
        <dbReference type="ChEBI" id="CHEBI:24875"/>
        <label>2</label>
    </ligand>
</feature>